<organism evidence="5 6">
    <name type="scientific">Variovorax paradoxus</name>
    <dbReference type="NCBI Taxonomy" id="34073"/>
    <lineage>
        <taxon>Bacteria</taxon>
        <taxon>Pseudomonadati</taxon>
        <taxon>Pseudomonadota</taxon>
        <taxon>Betaproteobacteria</taxon>
        <taxon>Burkholderiales</taxon>
        <taxon>Comamonadaceae</taxon>
        <taxon>Variovorax</taxon>
    </lineage>
</organism>
<dbReference type="InterPro" id="IPR016166">
    <property type="entry name" value="FAD-bd_PCMH"/>
</dbReference>
<dbReference type="SUPFAM" id="SSF55103">
    <property type="entry name" value="FAD-linked oxidases, C-terminal domain"/>
    <property type="match status" value="1"/>
</dbReference>
<dbReference type="SUPFAM" id="SSF56176">
    <property type="entry name" value="FAD-binding/transporter-associated domain-like"/>
    <property type="match status" value="1"/>
</dbReference>
<dbReference type="InterPro" id="IPR016167">
    <property type="entry name" value="FAD-bd_PCMH_sub1"/>
</dbReference>
<dbReference type="Gene3D" id="3.30.70.2190">
    <property type="match status" value="1"/>
</dbReference>
<feature type="domain" description="FAD-binding PCMH-type" evidence="4">
    <location>
        <begin position="37"/>
        <end position="218"/>
    </location>
</feature>
<protein>
    <submittedName>
        <fullName evidence="5">Putative FAD-linked oxidoreductase</fullName>
        <ecNumber evidence="5">1.-.-.-</ecNumber>
    </submittedName>
</protein>
<evidence type="ECO:0000256" key="3">
    <source>
        <dbReference type="ARBA" id="ARBA00022827"/>
    </source>
</evidence>
<dbReference type="PATRIC" id="fig|34073.19.peg.6370"/>
<dbReference type="Gene3D" id="3.30.43.10">
    <property type="entry name" value="Uridine Diphospho-n-acetylenolpyruvylglucosamine Reductase, domain 2"/>
    <property type="match status" value="1"/>
</dbReference>
<accession>A0A0H2LR40</accession>
<dbReference type="Pfam" id="PF01565">
    <property type="entry name" value="FAD_binding_4"/>
    <property type="match status" value="1"/>
</dbReference>
<dbReference type="EMBL" id="JZWI01000046">
    <property type="protein sequence ID" value="KLN52704.1"/>
    <property type="molecule type" value="Genomic_DNA"/>
</dbReference>
<evidence type="ECO:0000313" key="6">
    <source>
        <dbReference type="Proteomes" id="UP000035170"/>
    </source>
</evidence>
<dbReference type="InterPro" id="IPR006094">
    <property type="entry name" value="Oxid_FAD_bind_N"/>
</dbReference>
<dbReference type="Proteomes" id="UP000035170">
    <property type="component" value="Unassembled WGS sequence"/>
</dbReference>
<evidence type="ECO:0000259" key="4">
    <source>
        <dbReference type="PROSITE" id="PS51387"/>
    </source>
</evidence>
<dbReference type="PROSITE" id="PS51387">
    <property type="entry name" value="FAD_PCMH"/>
    <property type="match status" value="1"/>
</dbReference>
<dbReference type="InterPro" id="IPR051264">
    <property type="entry name" value="FAD-oxidored/transferase_4"/>
</dbReference>
<gene>
    <name evidence="5" type="ORF">VPARA_61970</name>
</gene>
<name>A0A0H2LR40_VARPD</name>
<comment type="caution">
    <text evidence="5">The sequence shown here is derived from an EMBL/GenBank/DDBJ whole genome shotgun (WGS) entry which is preliminary data.</text>
</comment>
<proteinExistence type="inferred from homology"/>
<dbReference type="PANTHER" id="PTHR43716">
    <property type="entry name" value="D-2-HYDROXYGLUTARATE DEHYDROGENASE, MITOCHONDRIAL"/>
    <property type="match status" value="1"/>
</dbReference>
<keyword evidence="6" id="KW-1185">Reference proteome</keyword>
<dbReference type="GO" id="GO:0016491">
    <property type="term" value="F:oxidoreductase activity"/>
    <property type="evidence" value="ECO:0007669"/>
    <property type="project" value="UniProtKB-KW"/>
</dbReference>
<dbReference type="InterPro" id="IPR004113">
    <property type="entry name" value="FAD-bd_oxidored_4_C"/>
</dbReference>
<evidence type="ECO:0000256" key="2">
    <source>
        <dbReference type="ARBA" id="ARBA00022630"/>
    </source>
</evidence>
<dbReference type="Gene3D" id="3.30.465.10">
    <property type="match status" value="1"/>
</dbReference>
<evidence type="ECO:0000256" key="1">
    <source>
        <dbReference type="ARBA" id="ARBA00008000"/>
    </source>
</evidence>
<dbReference type="Gene3D" id="3.30.70.2740">
    <property type="match status" value="1"/>
</dbReference>
<comment type="similarity">
    <text evidence="1">Belongs to the FAD-binding oxidoreductase/transferase type 4 family.</text>
</comment>
<dbReference type="InterPro" id="IPR016164">
    <property type="entry name" value="FAD-linked_Oxase-like_C"/>
</dbReference>
<reference evidence="5 6" key="1">
    <citation type="submission" date="2015-03" db="EMBL/GenBank/DDBJ databases">
        <title>Genome sequence of Variovorax paradoxus TBEA6.</title>
        <authorList>
            <person name="Poehlein A."/>
            <person name="Schuldes J."/>
            <person name="Wuebbeler J.H."/>
            <person name="Hiessl S."/>
            <person name="Steinbuechel A."/>
            <person name="Daniel R."/>
        </authorList>
    </citation>
    <scope>NUCLEOTIDE SEQUENCE [LARGE SCALE GENOMIC DNA]</scope>
    <source>
        <strain evidence="5 6">TBEA6</strain>
    </source>
</reference>
<dbReference type="PANTHER" id="PTHR43716:SF2">
    <property type="entry name" value="BLL6224 PROTEIN"/>
    <property type="match status" value="1"/>
</dbReference>
<dbReference type="AlphaFoldDB" id="A0A0H2LR40"/>
<dbReference type="GO" id="GO:0022904">
    <property type="term" value="P:respiratory electron transport chain"/>
    <property type="evidence" value="ECO:0007669"/>
    <property type="project" value="TreeGrafter"/>
</dbReference>
<dbReference type="InterPro" id="IPR016169">
    <property type="entry name" value="FAD-bd_PCMH_sub2"/>
</dbReference>
<dbReference type="InterPro" id="IPR036318">
    <property type="entry name" value="FAD-bd_PCMH-like_sf"/>
</dbReference>
<dbReference type="InterPro" id="IPR016171">
    <property type="entry name" value="Vanillyl_alc_oxidase_C-sub2"/>
</dbReference>
<dbReference type="RefSeq" id="WP_027729879.1">
    <property type="nucleotide sequence ID" value="NZ_CP157628.1"/>
</dbReference>
<dbReference type="GO" id="GO:0071949">
    <property type="term" value="F:FAD binding"/>
    <property type="evidence" value="ECO:0007669"/>
    <property type="project" value="InterPro"/>
</dbReference>
<keyword evidence="3" id="KW-0274">FAD</keyword>
<dbReference type="Gene3D" id="1.10.45.10">
    <property type="entry name" value="Vanillyl-alcohol Oxidase, Chain A, domain 4"/>
    <property type="match status" value="1"/>
</dbReference>
<dbReference type="Pfam" id="PF02913">
    <property type="entry name" value="FAD-oxidase_C"/>
    <property type="match status" value="1"/>
</dbReference>
<evidence type="ECO:0000313" key="5">
    <source>
        <dbReference type="EMBL" id="KLN52704.1"/>
    </source>
</evidence>
<dbReference type="EC" id="1.-.-.-" evidence="5"/>
<keyword evidence="2" id="KW-0285">Flavoprotein</keyword>
<keyword evidence="5" id="KW-0560">Oxidoreductase</keyword>
<sequence length="466" mass="49104">MSEALLIDELRAVVGERGVVVDANDLENYNVDWRHMFKGRARCAVLPRSTSEVAQVVRLCAGKGISIVPYGGNTGLSGGATPDGSGSQVVLSLARMNAIRDIDALGETMEVEAGCILQTAQEAATQAGLMLPISLAAEGSARIGGLLSTNAGGTNVLRYGMSRTRVLGLEVVTADGEIVSGLRRLRKDNAGYDWKQLFIGAEGTLGIITAAVLQLAPQSCHRVTALLAVPTPDAALKVLRAARQHIGETLNAFELMSGAALELVARHQGLKTPLAASEWFVLVEASSCLAGLRDAVEGLFATVLEEGDATDGVIAESERQEGELWLLRESITEAESREGRSLKHDVSVPIAGIPAFLREADAAVAQAFPGSRVNAFGHAGDGNIHYNVIVSPAADGHALNMLVHDLVVRHGGSISAEHGIGQYRVSELQRCRAPSELRLAGRIKRALDPAGTMNPGKVMPLISQAD</sequence>